<geneLocation type="plasmid" evidence="1 2">
    <name>pRgalR602b</name>
</geneLocation>
<protein>
    <recommendedName>
        <fullName evidence="3">Transposase</fullName>
    </recommendedName>
</protein>
<dbReference type="EMBL" id="CP006879">
    <property type="protein sequence ID" value="AJD43842.1"/>
    <property type="molecule type" value="Genomic_DNA"/>
</dbReference>
<proteinExistence type="predicted"/>
<keyword evidence="2" id="KW-1185">Reference proteome</keyword>
<dbReference type="KEGG" id="rga:RGR602_PB00308"/>
<dbReference type="Proteomes" id="UP000031368">
    <property type="component" value="Plasmid pRgalR602b"/>
</dbReference>
<evidence type="ECO:0008006" key="3">
    <source>
        <dbReference type="Google" id="ProtNLM"/>
    </source>
</evidence>
<sequence length="73" mass="8198">MLSAAKATRWMPKQSAKRCSARQCVFVPVKTVEQQSILMIHRARSLFVRQRTMVANALRAYLAEFDTGTSGPV</sequence>
<accession>A0A0B4XBC2</accession>
<reference evidence="1 2" key="1">
    <citation type="submission" date="2013-11" db="EMBL/GenBank/DDBJ databases">
        <title>Complete genome sequence of Rhizobium gallicum bv. gallicum R602.</title>
        <authorList>
            <person name="Bustos P."/>
            <person name="Santamaria R.I."/>
            <person name="Lozano L."/>
            <person name="Acosta J.L."/>
            <person name="Ormeno-Orrillo E."/>
            <person name="Rogel M.A."/>
            <person name="Romero D."/>
            <person name="Cevallos M.A."/>
            <person name="Martinez-Romero E."/>
            <person name="Gonzalez V."/>
        </authorList>
    </citation>
    <scope>NUCLEOTIDE SEQUENCE [LARGE SCALE GENOMIC DNA]</scope>
    <source>
        <strain evidence="1 2">R602</strain>
        <plasmid evidence="1 2">pRgalR602b</plasmid>
    </source>
</reference>
<evidence type="ECO:0000313" key="1">
    <source>
        <dbReference type="EMBL" id="AJD43842.1"/>
    </source>
</evidence>
<evidence type="ECO:0000313" key="2">
    <source>
        <dbReference type="Proteomes" id="UP000031368"/>
    </source>
</evidence>
<name>A0A0B4XBC2_9HYPH</name>
<gene>
    <name evidence="1" type="ORF">RGR602_PB00308</name>
</gene>
<organism evidence="1 2">
    <name type="scientific">Rhizobium gallicum bv. gallicum R602sp</name>
    <dbReference type="NCBI Taxonomy" id="1041138"/>
    <lineage>
        <taxon>Bacteria</taxon>
        <taxon>Pseudomonadati</taxon>
        <taxon>Pseudomonadota</taxon>
        <taxon>Alphaproteobacteria</taxon>
        <taxon>Hyphomicrobiales</taxon>
        <taxon>Rhizobiaceae</taxon>
        <taxon>Rhizobium/Agrobacterium group</taxon>
        <taxon>Rhizobium</taxon>
    </lineage>
</organism>
<keyword evidence="1" id="KW-0614">Plasmid</keyword>
<dbReference type="HOGENOM" id="CLU_2702242_0_0_5"/>
<dbReference type="AlphaFoldDB" id="A0A0B4XBC2"/>